<feature type="domain" description="DUF6570" evidence="1">
    <location>
        <begin position="101"/>
        <end position="166"/>
    </location>
</feature>
<dbReference type="InterPro" id="IPR046700">
    <property type="entry name" value="DUF6570"/>
</dbReference>
<evidence type="ECO:0000259" key="1">
    <source>
        <dbReference type="Pfam" id="PF20209"/>
    </source>
</evidence>
<dbReference type="Proteomes" id="UP000305948">
    <property type="component" value="Unassembled WGS sequence"/>
</dbReference>
<evidence type="ECO:0000313" key="2">
    <source>
        <dbReference type="EMBL" id="TFK50559.1"/>
    </source>
</evidence>
<feature type="non-terminal residue" evidence="2">
    <location>
        <position position="169"/>
    </location>
</feature>
<name>A0A5C3MYH0_9AGAM</name>
<organism evidence="2 3">
    <name type="scientific">Heliocybe sulcata</name>
    <dbReference type="NCBI Taxonomy" id="5364"/>
    <lineage>
        <taxon>Eukaryota</taxon>
        <taxon>Fungi</taxon>
        <taxon>Dikarya</taxon>
        <taxon>Basidiomycota</taxon>
        <taxon>Agaricomycotina</taxon>
        <taxon>Agaricomycetes</taxon>
        <taxon>Gloeophyllales</taxon>
        <taxon>Gloeophyllaceae</taxon>
        <taxon>Heliocybe</taxon>
    </lineage>
</organism>
<evidence type="ECO:0000313" key="3">
    <source>
        <dbReference type="Proteomes" id="UP000305948"/>
    </source>
</evidence>
<accession>A0A5C3MYH0</accession>
<keyword evidence="3" id="KW-1185">Reference proteome</keyword>
<gene>
    <name evidence="2" type="ORF">OE88DRAFT_1602287</name>
</gene>
<protein>
    <recommendedName>
        <fullName evidence="1">DUF6570 domain-containing protein</fullName>
    </recommendedName>
</protein>
<reference evidence="2 3" key="1">
    <citation type="journal article" date="2019" name="Nat. Ecol. Evol.">
        <title>Megaphylogeny resolves global patterns of mushroom evolution.</title>
        <authorList>
            <person name="Varga T."/>
            <person name="Krizsan K."/>
            <person name="Foldi C."/>
            <person name="Dima B."/>
            <person name="Sanchez-Garcia M."/>
            <person name="Sanchez-Ramirez S."/>
            <person name="Szollosi G.J."/>
            <person name="Szarkandi J.G."/>
            <person name="Papp V."/>
            <person name="Albert L."/>
            <person name="Andreopoulos W."/>
            <person name="Angelini C."/>
            <person name="Antonin V."/>
            <person name="Barry K.W."/>
            <person name="Bougher N.L."/>
            <person name="Buchanan P."/>
            <person name="Buyck B."/>
            <person name="Bense V."/>
            <person name="Catcheside P."/>
            <person name="Chovatia M."/>
            <person name="Cooper J."/>
            <person name="Damon W."/>
            <person name="Desjardin D."/>
            <person name="Finy P."/>
            <person name="Geml J."/>
            <person name="Haridas S."/>
            <person name="Hughes K."/>
            <person name="Justo A."/>
            <person name="Karasinski D."/>
            <person name="Kautmanova I."/>
            <person name="Kiss B."/>
            <person name="Kocsube S."/>
            <person name="Kotiranta H."/>
            <person name="LaButti K.M."/>
            <person name="Lechner B.E."/>
            <person name="Liimatainen K."/>
            <person name="Lipzen A."/>
            <person name="Lukacs Z."/>
            <person name="Mihaltcheva S."/>
            <person name="Morgado L.N."/>
            <person name="Niskanen T."/>
            <person name="Noordeloos M.E."/>
            <person name="Ohm R.A."/>
            <person name="Ortiz-Santana B."/>
            <person name="Ovrebo C."/>
            <person name="Racz N."/>
            <person name="Riley R."/>
            <person name="Savchenko A."/>
            <person name="Shiryaev A."/>
            <person name="Soop K."/>
            <person name="Spirin V."/>
            <person name="Szebenyi C."/>
            <person name="Tomsovsky M."/>
            <person name="Tulloss R.E."/>
            <person name="Uehling J."/>
            <person name="Grigoriev I.V."/>
            <person name="Vagvolgyi C."/>
            <person name="Papp T."/>
            <person name="Martin F.M."/>
            <person name="Miettinen O."/>
            <person name="Hibbett D.S."/>
            <person name="Nagy L.G."/>
        </authorList>
    </citation>
    <scope>NUCLEOTIDE SEQUENCE [LARGE SCALE GENOMIC DNA]</scope>
    <source>
        <strain evidence="2 3">OMC1185</strain>
    </source>
</reference>
<feature type="non-terminal residue" evidence="2">
    <location>
        <position position="1"/>
    </location>
</feature>
<dbReference type="OrthoDB" id="3202965at2759"/>
<sequence length="169" mass="18614">FPPKSTSKELLQKIIYDFVDAQKPTLIEESGCTVCGVLCPLSIMGDIGNYQNQMHLLTIPDKLVTRKERFTSADPIETIPGPILAHNKKHICPECVISLEKGQAPDQALANGLWLGNIPNELQDLTLAEKFMVAKVRHNRCVVRVASGGSKMRANAVMFANPTPKIYNS</sequence>
<dbReference type="AlphaFoldDB" id="A0A5C3MYH0"/>
<dbReference type="Pfam" id="PF20209">
    <property type="entry name" value="DUF6570"/>
    <property type="match status" value="1"/>
</dbReference>
<dbReference type="EMBL" id="ML213513">
    <property type="protein sequence ID" value="TFK50559.1"/>
    <property type="molecule type" value="Genomic_DNA"/>
</dbReference>
<proteinExistence type="predicted"/>